<dbReference type="InterPro" id="IPR036910">
    <property type="entry name" value="HMG_box_dom_sf"/>
</dbReference>
<evidence type="ECO:0000256" key="1">
    <source>
        <dbReference type="SAM" id="MobiDB-lite"/>
    </source>
</evidence>
<dbReference type="AlphaFoldDB" id="A0A7R8WKD5"/>
<feature type="compositionally biased region" description="Polar residues" evidence="1">
    <location>
        <begin position="455"/>
        <end position="466"/>
    </location>
</feature>
<feature type="region of interest" description="Disordered" evidence="1">
    <location>
        <begin position="523"/>
        <end position="545"/>
    </location>
</feature>
<accession>A0A7R8WKD5</accession>
<dbReference type="Gene3D" id="3.30.160.60">
    <property type="entry name" value="Classic Zinc Finger"/>
    <property type="match status" value="1"/>
</dbReference>
<organism evidence="2">
    <name type="scientific">Cyprideis torosa</name>
    <dbReference type="NCBI Taxonomy" id="163714"/>
    <lineage>
        <taxon>Eukaryota</taxon>
        <taxon>Metazoa</taxon>
        <taxon>Ecdysozoa</taxon>
        <taxon>Arthropoda</taxon>
        <taxon>Crustacea</taxon>
        <taxon>Oligostraca</taxon>
        <taxon>Ostracoda</taxon>
        <taxon>Podocopa</taxon>
        <taxon>Podocopida</taxon>
        <taxon>Cytherocopina</taxon>
        <taxon>Cytheroidea</taxon>
        <taxon>Cytherideidae</taxon>
        <taxon>Cyprideis</taxon>
    </lineage>
</organism>
<dbReference type="PROSITE" id="PS00028">
    <property type="entry name" value="ZINC_FINGER_C2H2_1"/>
    <property type="match status" value="1"/>
</dbReference>
<feature type="region of interest" description="Disordered" evidence="1">
    <location>
        <begin position="161"/>
        <end position="191"/>
    </location>
</feature>
<feature type="compositionally biased region" description="Low complexity" evidence="1">
    <location>
        <begin position="398"/>
        <end position="408"/>
    </location>
</feature>
<evidence type="ECO:0000313" key="2">
    <source>
        <dbReference type="EMBL" id="CAD7230243.1"/>
    </source>
</evidence>
<sequence>MMAGIAQDLASTKGDVLAEATAELQGVCEEGGIYEGPGSQGVPVSVGGSVQQFIEVPASTNVVGSVPIMLDGTSAEALNGADGTSRRLIGVLDYTTEPPTIKLVTIPAGNIQGAVEGIQISAPIAQTQHISVSHHQQMEGHPPVLTPAPHHQTHQVAAQPSQHQLQQQTSHQQQQMQISNATSSSSSVAATTPVVRGTKTVAGATNRAKKYNGYIFYSKEQRNNIINELNLQDKSFGEVSKIVGQKWRQLPFRIQQLYENIALERCQRALETGQPIDSDIRPEESPMKDYVPGKEEDEDAALTNWDCRWGNCGLIFPGQDHLVTHCIEEHAKVLSQLECKWSECKRAMQSNHLPFQSFNQLVKHIKEIHIHKMKLAKWAEHHPEATALKPPPTKKSRSSQSAAAAASSTVQPPEQEMVKQEMTAGNVIYHQGQPYVIDPATGQGHLATPAAQAQGKKNGTASPAATVNNGLFQAPAAEVTILRRGNQPAQSQQGTQMIYQQNQSGHLVQYEGLDAEGGAYLSGSGSMQVQSPNYAQNQTQAVQGH</sequence>
<dbReference type="GO" id="GO:0005634">
    <property type="term" value="C:nucleus"/>
    <property type="evidence" value="ECO:0007669"/>
    <property type="project" value="UniProtKB-UniRule"/>
</dbReference>
<dbReference type="SMART" id="SM00355">
    <property type="entry name" value="ZnF_C2H2"/>
    <property type="match status" value="2"/>
</dbReference>
<dbReference type="InterPro" id="IPR009071">
    <property type="entry name" value="HMG_box_dom"/>
</dbReference>
<dbReference type="SUPFAM" id="SSF47095">
    <property type="entry name" value="HMG-box"/>
    <property type="match status" value="1"/>
</dbReference>
<protein>
    <submittedName>
        <fullName evidence="2">Uncharacterized protein</fullName>
    </submittedName>
</protein>
<feature type="region of interest" description="Disordered" evidence="1">
    <location>
        <begin position="439"/>
        <end position="466"/>
    </location>
</feature>
<dbReference type="OrthoDB" id="8189678at2759"/>
<proteinExistence type="predicted"/>
<dbReference type="EMBL" id="OB662560">
    <property type="protein sequence ID" value="CAD7230243.1"/>
    <property type="molecule type" value="Genomic_DNA"/>
</dbReference>
<dbReference type="Gene3D" id="1.10.30.10">
    <property type="entry name" value="High mobility group box domain"/>
    <property type="match status" value="1"/>
</dbReference>
<name>A0A7R8WKD5_9CRUS</name>
<feature type="non-terminal residue" evidence="2">
    <location>
        <position position="1"/>
    </location>
</feature>
<reference evidence="2" key="1">
    <citation type="submission" date="2020-11" db="EMBL/GenBank/DDBJ databases">
        <authorList>
            <person name="Tran Van P."/>
        </authorList>
    </citation>
    <scope>NUCLEOTIDE SEQUENCE</scope>
</reference>
<dbReference type="GO" id="GO:0003677">
    <property type="term" value="F:DNA binding"/>
    <property type="evidence" value="ECO:0007669"/>
    <property type="project" value="UniProtKB-UniRule"/>
</dbReference>
<dbReference type="PROSITE" id="PS50118">
    <property type="entry name" value="HMG_BOX_2"/>
    <property type="match status" value="1"/>
</dbReference>
<dbReference type="InterPro" id="IPR013087">
    <property type="entry name" value="Znf_C2H2_type"/>
</dbReference>
<feature type="region of interest" description="Disordered" evidence="1">
    <location>
        <begin position="385"/>
        <end position="417"/>
    </location>
</feature>
<gene>
    <name evidence="2" type="ORF">CTOB1V02_LOCUS8105</name>
</gene>